<keyword evidence="1" id="KW-0812">Transmembrane</keyword>
<dbReference type="InterPro" id="IPR032314">
    <property type="entry name" value="DUF4845"/>
</dbReference>
<name>A0A1Z4VQ59_9GAMM</name>
<evidence type="ECO:0000313" key="2">
    <source>
        <dbReference type="EMBL" id="BAZ93468.1"/>
    </source>
</evidence>
<evidence type="ECO:0000313" key="3">
    <source>
        <dbReference type="Proteomes" id="UP000218765"/>
    </source>
</evidence>
<dbReference type="Pfam" id="PF16137">
    <property type="entry name" value="DUF4845"/>
    <property type="match status" value="1"/>
</dbReference>
<keyword evidence="1" id="KW-0472">Membrane</keyword>
<dbReference type="KEGG" id="ttc:FOKN1_1068"/>
<sequence length="124" mass="14293">MHYPQRQQGMTLLGWIIVLGLIAFFVLLTLRLLPNYLENFKVAETLASLKNEPDITRKSPAEIRKLIDRRFIINDVTRIEARDVTVTNDKGRVTVRAQYEIRVPVLGNVDAVTKFDESVELIRN</sequence>
<feature type="transmembrane region" description="Helical" evidence="1">
    <location>
        <begin position="12"/>
        <end position="33"/>
    </location>
</feature>
<evidence type="ECO:0008006" key="4">
    <source>
        <dbReference type="Google" id="ProtNLM"/>
    </source>
</evidence>
<accession>A0A1Z4VQ59</accession>
<reference evidence="2 3" key="1">
    <citation type="submission" date="2017-05" db="EMBL/GenBank/DDBJ databases">
        <title>Thiocyanate degradation by Thiohalobacter thiocyanaticus FOKN1.</title>
        <authorList>
            <person name="Oshiki M."/>
            <person name="Fukushima T."/>
            <person name="Kawano S."/>
            <person name="Nakagawa J."/>
        </authorList>
    </citation>
    <scope>NUCLEOTIDE SEQUENCE [LARGE SCALE GENOMIC DNA]</scope>
    <source>
        <strain evidence="2 3">FOKN1</strain>
    </source>
</reference>
<dbReference type="EMBL" id="AP018052">
    <property type="protein sequence ID" value="BAZ93468.1"/>
    <property type="molecule type" value="Genomic_DNA"/>
</dbReference>
<dbReference type="AlphaFoldDB" id="A0A1Z4VQ59"/>
<dbReference type="OrthoDB" id="5734946at2"/>
<keyword evidence="3" id="KW-1185">Reference proteome</keyword>
<evidence type="ECO:0000256" key="1">
    <source>
        <dbReference type="SAM" id="Phobius"/>
    </source>
</evidence>
<keyword evidence="1" id="KW-1133">Transmembrane helix</keyword>
<proteinExistence type="predicted"/>
<gene>
    <name evidence="2" type="ORF">FOKN1_1068</name>
</gene>
<dbReference type="RefSeq" id="WP_096365440.1">
    <property type="nucleotide sequence ID" value="NZ_AP018052.1"/>
</dbReference>
<protein>
    <recommendedName>
        <fullName evidence="4">DUF4845 domain-containing protein</fullName>
    </recommendedName>
</protein>
<dbReference type="Proteomes" id="UP000218765">
    <property type="component" value="Chromosome"/>
</dbReference>
<organism evidence="2 3">
    <name type="scientific">Thiohalobacter thiocyanaticus</name>
    <dbReference type="NCBI Taxonomy" id="585455"/>
    <lineage>
        <taxon>Bacteria</taxon>
        <taxon>Pseudomonadati</taxon>
        <taxon>Pseudomonadota</taxon>
        <taxon>Gammaproteobacteria</taxon>
        <taxon>Thiohalobacterales</taxon>
        <taxon>Thiohalobacteraceae</taxon>
        <taxon>Thiohalobacter</taxon>
    </lineage>
</organism>